<keyword evidence="3" id="KW-1185">Reference proteome</keyword>
<evidence type="ECO:0000259" key="2">
    <source>
        <dbReference type="Pfam" id="PF00079"/>
    </source>
</evidence>
<proteinExistence type="predicted"/>
<protein>
    <submittedName>
        <fullName evidence="4">Serpin domain-containing protein</fullName>
    </submittedName>
</protein>
<dbReference type="SUPFAM" id="SSF56574">
    <property type="entry name" value="Serpins"/>
    <property type="match status" value="1"/>
</dbReference>
<dbReference type="AlphaFoldDB" id="A0A915HR37"/>
<keyword evidence="1" id="KW-0472">Membrane</keyword>
<dbReference type="Pfam" id="PF00079">
    <property type="entry name" value="Serpin"/>
    <property type="match status" value="1"/>
</dbReference>
<feature type="transmembrane region" description="Helical" evidence="1">
    <location>
        <begin position="26"/>
        <end position="47"/>
    </location>
</feature>
<keyword evidence="1" id="KW-1133">Transmembrane helix</keyword>
<dbReference type="InterPro" id="IPR042178">
    <property type="entry name" value="Serpin_sf_1"/>
</dbReference>
<dbReference type="InterPro" id="IPR023796">
    <property type="entry name" value="Serpin_dom"/>
</dbReference>
<dbReference type="Proteomes" id="UP000887565">
    <property type="component" value="Unplaced"/>
</dbReference>
<feature type="domain" description="Serpin" evidence="2">
    <location>
        <begin position="100"/>
        <end position="207"/>
    </location>
</feature>
<keyword evidence="1" id="KW-0812">Transmembrane</keyword>
<dbReference type="InterPro" id="IPR036186">
    <property type="entry name" value="Serpin_sf"/>
</dbReference>
<evidence type="ECO:0000313" key="3">
    <source>
        <dbReference type="Proteomes" id="UP000887565"/>
    </source>
</evidence>
<evidence type="ECO:0000313" key="4">
    <source>
        <dbReference type="WBParaSite" id="nRc.2.0.1.t04199-RA"/>
    </source>
</evidence>
<sequence>MCNVNENKRNYQNNFRISILLYIADFRYGIGTILVFALSILSMAMVGCRCSPSLGVKEQYNQNGRDLPTTHQNTVHCWPKLKEVGKKVHLLKFGPGIKHMFAADFAKLLHKRNENFVFSPISLEMLFAMLWEGADGDTDKQIRKYIFHCEDYNYDCASVYVSSLCNLSMGYTTETATLKFAPVLAMDENIEVKFGFRQAFKSYPSAQYLKIFTLVQR</sequence>
<accession>A0A915HR37</accession>
<reference evidence="4" key="1">
    <citation type="submission" date="2022-11" db="UniProtKB">
        <authorList>
            <consortium name="WormBaseParasite"/>
        </authorList>
    </citation>
    <scope>IDENTIFICATION</scope>
</reference>
<dbReference type="Gene3D" id="3.30.497.10">
    <property type="entry name" value="Antithrombin, subunit I, domain 2"/>
    <property type="match status" value="1"/>
</dbReference>
<name>A0A915HR37_ROMCU</name>
<evidence type="ECO:0000256" key="1">
    <source>
        <dbReference type="SAM" id="Phobius"/>
    </source>
</evidence>
<organism evidence="3 4">
    <name type="scientific">Romanomermis culicivorax</name>
    <name type="common">Nematode worm</name>
    <dbReference type="NCBI Taxonomy" id="13658"/>
    <lineage>
        <taxon>Eukaryota</taxon>
        <taxon>Metazoa</taxon>
        <taxon>Ecdysozoa</taxon>
        <taxon>Nematoda</taxon>
        <taxon>Enoplea</taxon>
        <taxon>Dorylaimia</taxon>
        <taxon>Mermithida</taxon>
        <taxon>Mermithoidea</taxon>
        <taxon>Mermithidae</taxon>
        <taxon>Romanomermis</taxon>
    </lineage>
</organism>
<dbReference type="WBParaSite" id="nRc.2.0.1.t04199-RA">
    <property type="protein sequence ID" value="nRc.2.0.1.t04199-RA"/>
    <property type="gene ID" value="nRc.2.0.1.g04199"/>
</dbReference>